<dbReference type="CDD" id="cd01449">
    <property type="entry name" value="TST_Repeat_2"/>
    <property type="match status" value="1"/>
</dbReference>
<gene>
    <name evidence="5" type="ORF">IQ260_18200</name>
</gene>
<dbReference type="PANTHER" id="PTHR43855">
    <property type="entry name" value="THIOSULFATE SULFURTRANSFERASE"/>
    <property type="match status" value="1"/>
</dbReference>
<evidence type="ECO:0000256" key="2">
    <source>
        <dbReference type="ARBA" id="ARBA00047549"/>
    </source>
</evidence>
<dbReference type="AlphaFoldDB" id="A0A928ZW76"/>
<dbReference type="PROSITE" id="PS50206">
    <property type="entry name" value="RHODANESE_3"/>
    <property type="match status" value="2"/>
</dbReference>
<dbReference type="Pfam" id="PF00581">
    <property type="entry name" value="Rhodanese"/>
    <property type="match status" value="2"/>
</dbReference>
<reference evidence="5" key="1">
    <citation type="submission" date="2020-10" db="EMBL/GenBank/DDBJ databases">
        <authorList>
            <person name="Castelo-Branco R."/>
            <person name="Eusebio N."/>
            <person name="Adriana R."/>
            <person name="Vieira A."/>
            <person name="Brugerolle De Fraissinette N."/>
            <person name="Rezende De Castro R."/>
            <person name="Schneider M.P."/>
            <person name="Vasconcelos V."/>
            <person name="Leao P.N."/>
        </authorList>
    </citation>
    <scope>NUCLEOTIDE SEQUENCE</scope>
    <source>
        <strain evidence="5">LEGE 11479</strain>
    </source>
</reference>
<evidence type="ECO:0000256" key="1">
    <source>
        <dbReference type="ARBA" id="ARBA00022737"/>
    </source>
</evidence>
<keyword evidence="3" id="KW-0808">Transferase</keyword>
<proteinExistence type="predicted"/>
<protein>
    <recommendedName>
        <fullName evidence="3">Sulfurtransferase</fullName>
    </recommendedName>
</protein>
<evidence type="ECO:0000313" key="5">
    <source>
        <dbReference type="EMBL" id="MBE9068581.1"/>
    </source>
</evidence>
<dbReference type="SUPFAM" id="SSF52821">
    <property type="entry name" value="Rhodanese/Cell cycle control phosphatase"/>
    <property type="match status" value="2"/>
</dbReference>
<evidence type="ECO:0000256" key="3">
    <source>
        <dbReference type="RuleBase" id="RU000507"/>
    </source>
</evidence>
<dbReference type="PROSITE" id="PS00683">
    <property type="entry name" value="RHODANESE_2"/>
    <property type="match status" value="1"/>
</dbReference>
<dbReference type="PANTHER" id="PTHR43855:SF1">
    <property type="entry name" value="THIOSULFATE SULFURTRANSFERASE"/>
    <property type="match status" value="1"/>
</dbReference>
<evidence type="ECO:0000313" key="6">
    <source>
        <dbReference type="Proteomes" id="UP000615026"/>
    </source>
</evidence>
<dbReference type="EMBL" id="JADEXP010000182">
    <property type="protein sequence ID" value="MBE9068581.1"/>
    <property type="molecule type" value="Genomic_DNA"/>
</dbReference>
<dbReference type="InterPro" id="IPR001307">
    <property type="entry name" value="Thiosulphate_STrfase_CS"/>
</dbReference>
<dbReference type="InterPro" id="IPR051126">
    <property type="entry name" value="Thiosulfate_sulfurtransferase"/>
</dbReference>
<dbReference type="GO" id="GO:0004792">
    <property type="term" value="F:thiosulfate-cyanide sulfurtransferase activity"/>
    <property type="evidence" value="ECO:0007669"/>
    <property type="project" value="UniProtKB-EC"/>
</dbReference>
<dbReference type="Proteomes" id="UP000615026">
    <property type="component" value="Unassembled WGS sequence"/>
</dbReference>
<dbReference type="CDD" id="cd01448">
    <property type="entry name" value="TST_Repeat_1"/>
    <property type="match status" value="1"/>
</dbReference>
<dbReference type="InterPro" id="IPR036873">
    <property type="entry name" value="Rhodanese-like_dom_sf"/>
</dbReference>
<dbReference type="SMART" id="SM00450">
    <property type="entry name" value="RHOD"/>
    <property type="match status" value="2"/>
</dbReference>
<accession>A0A928ZW76</accession>
<comment type="caution">
    <text evidence="5">The sequence shown here is derived from an EMBL/GenBank/DDBJ whole genome shotgun (WGS) entry which is preliminary data.</text>
</comment>
<feature type="domain" description="Rhodanese" evidence="4">
    <location>
        <begin position="21"/>
        <end position="127"/>
    </location>
</feature>
<dbReference type="RefSeq" id="WP_193994521.1">
    <property type="nucleotide sequence ID" value="NZ_JADEXP010000182.1"/>
</dbReference>
<name>A0A928ZW76_LEPEC</name>
<dbReference type="Gene3D" id="3.40.250.10">
    <property type="entry name" value="Rhodanese-like domain"/>
    <property type="match status" value="2"/>
</dbReference>
<comment type="catalytic activity">
    <reaction evidence="2">
        <text>thiosulfate + hydrogen cyanide = thiocyanate + sulfite + 2 H(+)</text>
        <dbReference type="Rhea" id="RHEA:16881"/>
        <dbReference type="ChEBI" id="CHEBI:15378"/>
        <dbReference type="ChEBI" id="CHEBI:17359"/>
        <dbReference type="ChEBI" id="CHEBI:18022"/>
        <dbReference type="ChEBI" id="CHEBI:18407"/>
        <dbReference type="ChEBI" id="CHEBI:33542"/>
        <dbReference type="EC" id="2.8.1.1"/>
    </reaction>
</comment>
<sequence length="277" mass="30749">MMSYSHPDSLIETQWLAAHLNGSSVRIVEVDMSREACENAHIPGAVFWSIPSDLMTPDMSMNLDAGALSALLSRSGITPETTVVAYGSNLATSATIFWLLKRFGHDNVYVLNGGHQKWMVEGRPMTSALSNFEPVQYTAPASSDLNYRILTAEVQNLLHRSDTVILDVRTSAEYRGEIFMEKPPEGNELAGHIPSAVHLEHTLALNNDGTFKSAEALHSLYAQQGITKDKRVIPYCAVGARSGFIWYVLKYLLGYPKVQNYDGSWNEWSRLPNVSIE</sequence>
<feature type="domain" description="Rhodanese" evidence="4">
    <location>
        <begin position="159"/>
        <end position="277"/>
    </location>
</feature>
<keyword evidence="6" id="KW-1185">Reference proteome</keyword>
<keyword evidence="1" id="KW-0677">Repeat</keyword>
<evidence type="ECO:0000259" key="4">
    <source>
        <dbReference type="PROSITE" id="PS50206"/>
    </source>
</evidence>
<organism evidence="5 6">
    <name type="scientific">Leptolyngbya cf. ectocarpi LEGE 11479</name>
    <dbReference type="NCBI Taxonomy" id="1828722"/>
    <lineage>
        <taxon>Bacteria</taxon>
        <taxon>Bacillati</taxon>
        <taxon>Cyanobacteriota</taxon>
        <taxon>Cyanophyceae</taxon>
        <taxon>Leptolyngbyales</taxon>
        <taxon>Leptolyngbyaceae</taxon>
        <taxon>Leptolyngbya group</taxon>
        <taxon>Leptolyngbya</taxon>
    </lineage>
</organism>
<dbReference type="InterPro" id="IPR001763">
    <property type="entry name" value="Rhodanese-like_dom"/>
</dbReference>